<dbReference type="Proteomes" id="UP000054248">
    <property type="component" value="Unassembled WGS sequence"/>
</dbReference>
<feature type="transmembrane region" description="Helical" evidence="1">
    <location>
        <begin position="553"/>
        <end position="582"/>
    </location>
</feature>
<feature type="transmembrane region" description="Helical" evidence="1">
    <location>
        <begin position="588"/>
        <end position="610"/>
    </location>
</feature>
<gene>
    <name evidence="2" type="ORF">M407DRAFT_19173</name>
</gene>
<feature type="transmembrane region" description="Helical" evidence="1">
    <location>
        <begin position="500"/>
        <end position="519"/>
    </location>
</feature>
<keyword evidence="1" id="KW-0472">Membrane</keyword>
<protein>
    <recommendedName>
        <fullName evidence="4">WW domain-containing protein</fullName>
    </recommendedName>
</protein>
<dbReference type="OrthoDB" id="2657661at2759"/>
<evidence type="ECO:0000313" key="2">
    <source>
        <dbReference type="EMBL" id="KIO31914.1"/>
    </source>
</evidence>
<dbReference type="HOGENOM" id="CLU_015091_3_3_1"/>
<proteinExistence type="predicted"/>
<keyword evidence="1" id="KW-1133">Transmembrane helix</keyword>
<reference evidence="3" key="2">
    <citation type="submission" date="2015-01" db="EMBL/GenBank/DDBJ databases">
        <title>Evolutionary Origins and Diversification of the Mycorrhizal Mutualists.</title>
        <authorList>
            <consortium name="DOE Joint Genome Institute"/>
            <consortium name="Mycorrhizal Genomics Consortium"/>
            <person name="Kohler A."/>
            <person name="Kuo A."/>
            <person name="Nagy L.G."/>
            <person name="Floudas D."/>
            <person name="Copeland A."/>
            <person name="Barry K.W."/>
            <person name="Cichocki N."/>
            <person name="Veneault-Fourrey C."/>
            <person name="LaButti K."/>
            <person name="Lindquist E.A."/>
            <person name="Lipzen A."/>
            <person name="Lundell T."/>
            <person name="Morin E."/>
            <person name="Murat C."/>
            <person name="Riley R."/>
            <person name="Ohm R."/>
            <person name="Sun H."/>
            <person name="Tunlid A."/>
            <person name="Henrissat B."/>
            <person name="Grigoriev I.V."/>
            <person name="Hibbett D.S."/>
            <person name="Martin F."/>
        </authorList>
    </citation>
    <scope>NUCLEOTIDE SEQUENCE [LARGE SCALE GENOMIC DNA]</scope>
    <source>
        <strain evidence="3">MUT 4182</strain>
    </source>
</reference>
<evidence type="ECO:0000313" key="3">
    <source>
        <dbReference type="Proteomes" id="UP000054248"/>
    </source>
</evidence>
<keyword evidence="3" id="KW-1185">Reference proteome</keyword>
<organism evidence="2 3">
    <name type="scientific">Tulasnella calospora MUT 4182</name>
    <dbReference type="NCBI Taxonomy" id="1051891"/>
    <lineage>
        <taxon>Eukaryota</taxon>
        <taxon>Fungi</taxon>
        <taxon>Dikarya</taxon>
        <taxon>Basidiomycota</taxon>
        <taxon>Agaricomycotina</taxon>
        <taxon>Agaricomycetes</taxon>
        <taxon>Cantharellales</taxon>
        <taxon>Tulasnellaceae</taxon>
        <taxon>Tulasnella</taxon>
    </lineage>
</organism>
<reference evidence="2 3" key="1">
    <citation type="submission" date="2014-04" db="EMBL/GenBank/DDBJ databases">
        <authorList>
            <consortium name="DOE Joint Genome Institute"/>
            <person name="Kuo A."/>
            <person name="Girlanda M."/>
            <person name="Perotto S."/>
            <person name="Kohler A."/>
            <person name="Nagy L.G."/>
            <person name="Floudas D."/>
            <person name="Copeland A."/>
            <person name="Barry K.W."/>
            <person name="Cichocki N."/>
            <person name="Veneault-Fourrey C."/>
            <person name="LaButti K."/>
            <person name="Lindquist E.A."/>
            <person name="Lipzen A."/>
            <person name="Lundell T."/>
            <person name="Morin E."/>
            <person name="Murat C."/>
            <person name="Sun H."/>
            <person name="Tunlid A."/>
            <person name="Henrissat B."/>
            <person name="Grigoriev I.V."/>
            <person name="Hibbett D.S."/>
            <person name="Martin F."/>
            <person name="Nordberg H.P."/>
            <person name="Cantor M.N."/>
            <person name="Hua S.X."/>
        </authorList>
    </citation>
    <scope>NUCLEOTIDE SEQUENCE [LARGE SCALE GENOMIC DNA]</scope>
    <source>
        <strain evidence="2 3">MUT 4182</strain>
    </source>
</reference>
<accession>A0A0C3QU66</accession>
<dbReference type="EMBL" id="KN822959">
    <property type="protein sequence ID" value="KIO31914.1"/>
    <property type="molecule type" value="Genomic_DNA"/>
</dbReference>
<evidence type="ECO:0008006" key="4">
    <source>
        <dbReference type="Google" id="ProtNLM"/>
    </source>
</evidence>
<keyword evidence="1" id="KW-0812">Transmembrane</keyword>
<name>A0A0C3QU66_9AGAM</name>
<dbReference type="AlphaFoldDB" id="A0A0C3QU66"/>
<sequence length="695" mass="77967">MVPLLDEGGRLQWCSVDVLVTESDLHPAVHISVPSRSPSPDIPLQGDLHFAHFLHSNALLDVPDPAEDPSPVTVDVPSSEVAHRPLMRLTERLPTNNDRYTRSRTQTAGSHTSVVLRAQPIPIERTYKLPAGWKEYIHPEGQLYYTSTVDINGRGLTVVTDYPLRPRSNHERITLAIEQLRNMALHHPLLSRSSLRGMEACILVREDDLEETGYYIVNHHMNARTIFYLRDTNPTNLGLALPFEEEDTAATALQVQYWRHVIDYPSHRELPEKVVQLLGPLMAHSCLDRRLCDDSTAPGSIETLENLQKLWRQVKGLPPTAGIRPDRNWIAARLFYYFLRPRISKLYGTDLVRLDRSVRVSPQPASLADAIPRPLRIISRLLLWNDPLECMNRLEDCWREGIAQAEIWSTMMTEFQSEWDQKNAYSTLAFVAALAALAIPSQGGSNEQVSSFQAQRPDTAYSAAPPTPQIQQAGTVSATGASALQYPDGIGVIAGSFSQAFAIFTCMFALANVIASYKVKRMFKGRIMSRNDNSLQLRYMSAFEQTPLGPFKLAFFLSLPSVCFQWSLTFLCLGLATLAFQLHRDQPVFFYIEIVVAILLFAAVFGSICIDPNRLDEAPIERSHQELSSVSCNLIPICPIIRRVRFAEPNEVHDGEIPAVVAPATRYDERSSGTSSSIRLRDFSSIREVQQLPSS</sequence>
<evidence type="ECO:0000256" key="1">
    <source>
        <dbReference type="SAM" id="Phobius"/>
    </source>
</evidence>